<evidence type="ECO:0000313" key="2">
    <source>
        <dbReference type="Proteomes" id="UP000887574"/>
    </source>
</evidence>
<feature type="compositionally biased region" description="Polar residues" evidence="1">
    <location>
        <begin position="52"/>
        <end position="86"/>
    </location>
</feature>
<dbReference type="WBParaSite" id="jg23600">
    <property type="protein sequence ID" value="jg23600"/>
    <property type="gene ID" value="jg23600"/>
</dbReference>
<feature type="compositionally biased region" description="Basic and acidic residues" evidence="1">
    <location>
        <begin position="23"/>
        <end position="32"/>
    </location>
</feature>
<feature type="region of interest" description="Disordered" evidence="1">
    <location>
        <begin position="52"/>
        <end position="173"/>
    </location>
</feature>
<keyword evidence="2" id="KW-1185">Reference proteome</keyword>
<proteinExistence type="predicted"/>
<feature type="compositionally biased region" description="Basic residues" evidence="1">
    <location>
        <begin position="1"/>
        <end position="13"/>
    </location>
</feature>
<evidence type="ECO:0000256" key="1">
    <source>
        <dbReference type="SAM" id="MobiDB-lite"/>
    </source>
</evidence>
<organism evidence="2 3">
    <name type="scientific">Ditylenchus dipsaci</name>
    <dbReference type="NCBI Taxonomy" id="166011"/>
    <lineage>
        <taxon>Eukaryota</taxon>
        <taxon>Metazoa</taxon>
        <taxon>Ecdysozoa</taxon>
        <taxon>Nematoda</taxon>
        <taxon>Chromadorea</taxon>
        <taxon>Rhabditida</taxon>
        <taxon>Tylenchina</taxon>
        <taxon>Tylenchomorpha</taxon>
        <taxon>Sphaerularioidea</taxon>
        <taxon>Anguinidae</taxon>
        <taxon>Anguininae</taxon>
        <taxon>Ditylenchus</taxon>
    </lineage>
</organism>
<protein>
    <submittedName>
        <fullName evidence="3">Uncharacterized protein</fullName>
    </submittedName>
</protein>
<dbReference type="Proteomes" id="UP000887574">
    <property type="component" value="Unplaced"/>
</dbReference>
<feature type="region of interest" description="Disordered" evidence="1">
    <location>
        <begin position="1"/>
        <end position="32"/>
    </location>
</feature>
<evidence type="ECO:0000313" key="3">
    <source>
        <dbReference type="WBParaSite" id="jg23600"/>
    </source>
</evidence>
<accession>A0A915DTU4</accession>
<dbReference type="AlphaFoldDB" id="A0A915DTU4"/>
<reference evidence="3" key="1">
    <citation type="submission" date="2022-11" db="UniProtKB">
        <authorList>
            <consortium name="WormBaseParasite"/>
        </authorList>
    </citation>
    <scope>IDENTIFICATION</scope>
</reference>
<sequence length="173" mass="19325">MGLKLRGHTKHLYQRQSTRMGLKPREHTGTTNMEPKERAHTQTLVSAQNHLNGTQTTNIPSYWDQTTTGTKPPNHQYQEHTANTGTKPPISGPNHQYRPKLPISAQPPEEAETVADQNTKIPGPTTNIGPNHQDEAQTTWDHPNHKNGPKHQYRSQSTNIVPKPPGRGQNHVG</sequence>
<feature type="compositionally biased region" description="Polar residues" evidence="1">
    <location>
        <begin position="115"/>
        <end position="141"/>
    </location>
</feature>
<name>A0A915DTU4_9BILA</name>